<feature type="transmembrane region" description="Helical" evidence="2">
    <location>
        <begin position="225"/>
        <end position="248"/>
    </location>
</feature>
<proteinExistence type="predicted"/>
<reference evidence="3 4" key="1">
    <citation type="submission" date="2015-07" db="EMBL/GenBank/DDBJ databases">
        <title>The genome of Pseudoloma neurophilia, a relevant intracellular parasite of the zebrafish.</title>
        <authorList>
            <person name="Ndikumana S."/>
            <person name="Pelin A."/>
            <person name="Sanders J."/>
            <person name="Corradi N."/>
        </authorList>
    </citation>
    <scope>NUCLEOTIDE SEQUENCE [LARGE SCALE GENOMIC DNA]</scope>
    <source>
        <strain evidence="3 4">MK1</strain>
    </source>
</reference>
<organism evidence="3 4">
    <name type="scientific">Pseudoloma neurophilia</name>
    <dbReference type="NCBI Taxonomy" id="146866"/>
    <lineage>
        <taxon>Eukaryota</taxon>
        <taxon>Fungi</taxon>
        <taxon>Fungi incertae sedis</taxon>
        <taxon>Microsporidia</taxon>
        <taxon>Pseudoloma</taxon>
    </lineage>
</organism>
<evidence type="ECO:0000256" key="2">
    <source>
        <dbReference type="SAM" id="Phobius"/>
    </source>
</evidence>
<name>A0A0R0LZU8_9MICR</name>
<evidence type="ECO:0000313" key="4">
    <source>
        <dbReference type="Proteomes" id="UP000051530"/>
    </source>
</evidence>
<dbReference type="Proteomes" id="UP000051530">
    <property type="component" value="Unassembled WGS sequence"/>
</dbReference>
<dbReference type="VEuPathDB" id="MicrosporidiaDB:M153_22390001402"/>
<evidence type="ECO:0008006" key="5">
    <source>
        <dbReference type="Google" id="ProtNLM"/>
    </source>
</evidence>
<keyword evidence="2" id="KW-0472">Membrane</keyword>
<feature type="region of interest" description="Disordered" evidence="1">
    <location>
        <begin position="109"/>
        <end position="139"/>
    </location>
</feature>
<accession>A0A0R0LZU8</accession>
<protein>
    <recommendedName>
        <fullName evidence="5">Transmembrane protein</fullName>
    </recommendedName>
</protein>
<sequence>MKDHQKNDNRSHNGRLSEKDKNFLLRFVKLGLLPEIKQIHFKTGEKFEIPENFNVSDEDDKLENEPFQYSDDLSEDLSYEIEPTEKETYPLQNEPVNQKTCQIFNLSNESKSSSDVSPEQKTTENNNFQNNGQKFTKNKNITQKRNIKINNEFICQNFTKIITKFFHKYKKMASYNQINDNDHIPATCHQKDCPCNLLLNNSPLMDQNKEVKTKNIKNMTIFQTFTFYFIRCLFLNCFYTLTVIYIFTKFLSNENRTD</sequence>
<evidence type="ECO:0000256" key="1">
    <source>
        <dbReference type="SAM" id="MobiDB-lite"/>
    </source>
</evidence>
<comment type="caution">
    <text evidence="3">The sequence shown here is derived from an EMBL/GenBank/DDBJ whole genome shotgun (WGS) entry which is preliminary data.</text>
</comment>
<dbReference type="EMBL" id="LGUB01000603">
    <property type="protein sequence ID" value="KRH92894.1"/>
    <property type="molecule type" value="Genomic_DNA"/>
</dbReference>
<keyword evidence="2" id="KW-1133">Transmembrane helix</keyword>
<feature type="non-terminal residue" evidence="3">
    <location>
        <position position="258"/>
    </location>
</feature>
<evidence type="ECO:0000313" key="3">
    <source>
        <dbReference type="EMBL" id="KRH92894.1"/>
    </source>
</evidence>
<keyword evidence="4" id="KW-1185">Reference proteome</keyword>
<keyword evidence="2" id="KW-0812">Transmembrane</keyword>
<gene>
    <name evidence="3" type="ORF">M153_22390001402</name>
</gene>
<dbReference type="AlphaFoldDB" id="A0A0R0LZU8"/>